<dbReference type="Gene3D" id="2.40.50.90">
    <property type="match status" value="1"/>
</dbReference>
<dbReference type="AlphaFoldDB" id="A0A1I6K6T0"/>
<evidence type="ECO:0000313" key="2">
    <source>
        <dbReference type="Proteomes" id="UP000198824"/>
    </source>
</evidence>
<gene>
    <name evidence="1" type="ORF">SAMN05192580_1386</name>
</gene>
<dbReference type="EMBL" id="FOZG01000001">
    <property type="protein sequence ID" value="SFR86896.1"/>
    <property type="molecule type" value="Genomic_DNA"/>
</dbReference>
<proteinExistence type="predicted"/>
<dbReference type="InterPro" id="IPR035437">
    <property type="entry name" value="SNase_OB-fold_sf"/>
</dbReference>
<protein>
    <recommendedName>
        <fullName evidence="3">Nuclease homologue</fullName>
    </recommendedName>
</protein>
<reference evidence="1 2" key="1">
    <citation type="submission" date="2016-10" db="EMBL/GenBank/DDBJ databases">
        <authorList>
            <person name="de Groot N.N."/>
        </authorList>
    </citation>
    <scope>NUCLEOTIDE SEQUENCE [LARGE SCALE GENOMIC DNA]</scope>
    <source>
        <strain evidence="1 2">S5-249</strain>
    </source>
</reference>
<dbReference type="OrthoDB" id="7206106at2"/>
<accession>A0A1I6K6T0</accession>
<dbReference type="RefSeq" id="WP_093312684.1">
    <property type="nucleotide sequence ID" value="NZ_FOZG01000001.1"/>
</dbReference>
<evidence type="ECO:0008006" key="3">
    <source>
        <dbReference type="Google" id="ProtNLM"/>
    </source>
</evidence>
<dbReference type="Proteomes" id="UP000198824">
    <property type="component" value="Unassembled WGS sequence"/>
</dbReference>
<organism evidence="1 2">
    <name type="scientific">Sphingomonas jatrophae</name>
    <dbReference type="NCBI Taxonomy" id="1166337"/>
    <lineage>
        <taxon>Bacteria</taxon>
        <taxon>Pseudomonadati</taxon>
        <taxon>Pseudomonadota</taxon>
        <taxon>Alphaproteobacteria</taxon>
        <taxon>Sphingomonadales</taxon>
        <taxon>Sphingomonadaceae</taxon>
        <taxon>Sphingomonas</taxon>
    </lineage>
</organism>
<sequence>MLATLTCLAIALHDVDTLRCASGERIRLAGIGATEMDGRPRSDQPGVAGDPYRQRRQMAETAIGAGIGADGRGTTLWFVAPVRLSCRPVSISYGRVVAWCARPDGRDLSCAAIAADVARRWPRYDPAGRLRACLPRRRS</sequence>
<keyword evidence="2" id="KW-1185">Reference proteome</keyword>
<dbReference type="STRING" id="1166337.SAMN05192580_1386"/>
<name>A0A1I6K6T0_9SPHN</name>
<evidence type="ECO:0000313" key="1">
    <source>
        <dbReference type="EMBL" id="SFR86896.1"/>
    </source>
</evidence>